<reference evidence="1" key="1">
    <citation type="submission" date="2021-03" db="EMBL/GenBank/DDBJ databases">
        <title>Draft genome sequence of rust myrtle Austropuccinia psidii MF-1, a brazilian biotype.</title>
        <authorList>
            <person name="Quecine M.C."/>
            <person name="Pachon D.M.R."/>
            <person name="Bonatelli M.L."/>
            <person name="Correr F.H."/>
            <person name="Franceschini L.M."/>
            <person name="Leite T.F."/>
            <person name="Margarido G.R.A."/>
            <person name="Almeida C.A."/>
            <person name="Ferrarezi J.A."/>
            <person name="Labate C.A."/>
        </authorList>
    </citation>
    <scope>NUCLEOTIDE SEQUENCE</scope>
    <source>
        <strain evidence="1">MF-1</strain>
    </source>
</reference>
<protein>
    <submittedName>
        <fullName evidence="1">Uncharacterized protein</fullName>
    </submittedName>
</protein>
<sequence length="131" mass="14702">MLHQTPAIDFTLHHAVPLLTLPHHHLIFTTAYHAHAPTVLSQYASNASTPCPPSTILMLPHHFHLPCPQDMPPTLPPHLCPTHPYTSEPPPLTIIMLPQHPQHMPPMLPPHVHRHHIFSAAYYAYPAALDQ</sequence>
<dbReference type="EMBL" id="AVOT02060846">
    <property type="protein sequence ID" value="MBW0554219.1"/>
    <property type="molecule type" value="Genomic_DNA"/>
</dbReference>
<organism evidence="1 2">
    <name type="scientific">Austropuccinia psidii MF-1</name>
    <dbReference type="NCBI Taxonomy" id="1389203"/>
    <lineage>
        <taxon>Eukaryota</taxon>
        <taxon>Fungi</taxon>
        <taxon>Dikarya</taxon>
        <taxon>Basidiomycota</taxon>
        <taxon>Pucciniomycotina</taxon>
        <taxon>Pucciniomycetes</taxon>
        <taxon>Pucciniales</taxon>
        <taxon>Sphaerophragmiaceae</taxon>
        <taxon>Austropuccinia</taxon>
    </lineage>
</organism>
<gene>
    <name evidence="1" type="ORF">O181_093934</name>
</gene>
<comment type="caution">
    <text evidence="1">The sequence shown here is derived from an EMBL/GenBank/DDBJ whole genome shotgun (WGS) entry which is preliminary data.</text>
</comment>
<dbReference type="Proteomes" id="UP000765509">
    <property type="component" value="Unassembled WGS sequence"/>
</dbReference>
<evidence type="ECO:0000313" key="2">
    <source>
        <dbReference type="Proteomes" id="UP000765509"/>
    </source>
</evidence>
<keyword evidence="2" id="KW-1185">Reference proteome</keyword>
<dbReference type="AlphaFoldDB" id="A0A9Q3J268"/>
<name>A0A9Q3J268_9BASI</name>
<evidence type="ECO:0000313" key="1">
    <source>
        <dbReference type="EMBL" id="MBW0554219.1"/>
    </source>
</evidence>
<proteinExistence type="predicted"/>
<accession>A0A9Q3J268</accession>